<evidence type="ECO:0000256" key="2">
    <source>
        <dbReference type="ARBA" id="ARBA00012150"/>
    </source>
</evidence>
<dbReference type="Gene3D" id="3.30.70.100">
    <property type="match status" value="1"/>
</dbReference>
<keyword evidence="4" id="KW-0378">Hydrolase</keyword>
<evidence type="ECO:0000256" key="5">
    <source>
        <dbReference type="RuleBase" id="RU004168"/>
    </source>
</evidence>
<evidence type="ECO:0000259" key="7">
    <source>
        <dbReference type="PROSITE" id="PS51160"/>
    </source>
</evidence>
<feature type="active site" evidence="4">
    <location>
        <position position="49"/>
    </location>
</feature>
<dbReference type="PROSITE" id="PS51160">
    <property type="entry name" value="ACYLPHOSPHATASE_3"/>
    <property type="match status" value="1"/>
</dbReference>
<evidence type="ECO:0000256" key="4">
    <source>
        <dbReference type="PROSITE-ProRule" id="PRU00520"/>
    </source>
</evidence>
<dbReference type="AlphaFoldDB" id="N6YWV9"/>
<dbReference type="PRINTS" id="PR00112">
    <property type="entry name" value="ACYLPHPHTASE"/>
</dbReference>
<dbReference type="GO" id="GO:0003998">
    <property type="term" value="F:acylphosphatase activity"/>
    <property type="evidence" value="ECO:0007669"/>
    <property type="project" value="UniProtKB-EC"/>
</dbReference>
<sequence>MPDARLPMPDRDRSPPDEAAPQPAASPPAVDTIARQLRIHDRVQGVWYRGSATAEATRLGLSGWVRNRGDGTVEALAIGPTAAVEAFIAWAHRGPSNARVSRVEVFEAALEPLAGFEQRPTA</sequence>
<dbReference type="PANTHER" id="PTHR47268:SF4">
    <property type="entry name" value="ACYLPHOSPHATASE"/>
    <property type="match status" value="1"/>
</dbReference>
<evidence type="ECO:0000313" key="8">
    <source>
        <dbReference type="EMBL" id="ENO96075.1"/>
    </source>
</evidence>
<name>N6YWV9_9RHOO</name>
<feature type="active site" evidence="4">
    <location>
        <position position="67"/>
    </location>
</feature>
<dbReference type="InterPro" id="IPR036046">
    <property type="entry name" value="Acylphosphatase-like_dom_sf"/>
</dbReference>
<dbReference type="Proteomes" id="UP000013047">
    <property type="component" value="Unassembled WGS sequence"/>
</dbReference>
<comment type="catalytic activity">
    <reaction evidence="3 4">
        <text>an acyl phosphate + H2O = a carboxylate + phosphate + H(+)</text>
        <dbReference type="Rhea" id="RHEA:14965"/>
        <dbReference type="ChEBI" id="CHEBI:15377"/>
        <dbReference type="ChEBI" id="CHEBI:15378"/>
        <dbReference type="ChEBI" id="CHEBI:29067"/>
        <dbReference type="ChEBI" id="CHEBI:43474"/>
        <dbReference type="ChEBI" id="CHEBI:59918"/>
        <dbReference type="EC" id="3.6.1.7"/>
    </reaction>
</comment>
<feature type="region of interest" description="Disordered" evidence="6">
    <location>
        <begin position="1"/>
        <end position="29"/>
    </location>
</feature>
<feature type="compositionally biased region" description="Low complexity" evidence="6">
    <location>
        <begin position="17"/>
        <end position="29"/>
    </location>
</feature>
<evidence type="ECO:0000313" key="9">
    <source>
        <dbReference type="Proteomes" id="UP000013047"/>
    </source>
</evidence>
<keyword evidence="9" id="KW-1185">Reference proteome</keyword>
<accession>N6YWV9</accession>
<comment type="caution">
    <text evidence="8">The sequence shown here is derived from an EMBL/GenBank/DDBJ whole genome shotgun (WGS) entry which is preliminary data.</text>
</comment>
<evidence type="ECO:0000256" key="3">
    <source>
        <dbReference type="ARBA" id="ARBA00047645"/>
    </source>
</evidence>
<feature type="domain" description="Acylphosphatase-like" evidence="7">
    <location>
        <begin position="34"/>
        <end position="120"/>
    </location>
</feature>
<organism evidence="8 9">
    <name type="scientific">Thauera phenylacetica B4P</name>
    <dbReference type="NCBI Taxonomy" id="1234382"/>
    <lineage>
        <taxon>Bacteria</taxon>
        <taxon>Pseudomonadati</taxon>
        <taxon>Pseudomonadota</taxon>
        <taxon>Betaproteobacteria</taxon>
        <taxon>Rhodocyclales</taxon>
        <taxon>Zoogloeaceae</taxon>
        <taxon>Thauera</taxon>
    </lineage>
</organism>
<comment type="similarity">
    <text evidence="1 5">Belongs to the acylphosphatase family.</text>
</comment>
<dbReference type="RefSeq" id="WP_004368516.1">
    <property type="nucleotide sequence ID" value="NZ_AMXF01000140.1"/>
</dbReference>
<dbReference type="InterPro" id="IPR020456">
    <property type="entry name" value="Acylphosphatase"/>
</dbReference>
<dbReference type="EC" id="3.6.1.7" evidence="2 4"/>
<dbReference type="InterPro" id="IPR001792">
    <property type="entry name" value="Acylphosphatase-like_dom"/>
</dbReference>
<protein>
    <recommendedName>
        <fullName evidence="2 4">acylphosphatase</fullName>
        <ecNumber evidence="2 4">3.6.1.7</ecNumber>
    </recommendedName>
</protein>
<dbReference type="InterPro" id="IPR017968">
    <property type="entry name" value="Acylphosphatase_CS"/>
</dbReference>
<proteinExistence type="inferred from homology"/>
<dbReference type="Pfam" id="PF00708">
    <property type="entry name" value="Acylphosphatase"/>
    <property type="match status" value="1"/>
</dbReference>
<dbReference type="SUPFAM" id="SSF54975">
    <property type="entry name" value="Acylphosphatase/BLUF domain-like"/>
    <property type="match status" value="1"/>
</dbReference>
<dbReference type="PROSITE" id="PS00151">
    <property type="entry name" value="ACYLPHOSPHATASE_2"/>
    <property type="match status" value="1"/>
</dbReference>
<reference evidence="8 9" key="1">
    <citation type="submission" date="2012-09" db="EMBL/GenBank/DDBJ databases">
        <title>Draft Genome Sequences of 6 Strains from Genus Thauera.</title>
        <authorList>
            <person name="Liu B."/>
            <person name="Shapleigh J.P."/>
            <person name="Frostegard A.H."/>
        </authorList>
    </citation>
    <scope>NUCLEOTIDE SEQUENCE [LARGE SCALE GENOMIC DNA]</scope>
    <source>
        <strain evidence="8 9">B4P</strain>
    </source>
</reference>
<evidence type="ECO:0000256" key="1">
    <source>
        <dbReference type="ARBA" id="ARBA00005614"/>
    </source>
</evidence>
<dbReference type="EMBL" id="AMXF01000140">
    <property type="protein sequence ID" value="ENO96075.1"/>
    <property type="molecule type" value="Genomic_DNA"/>
</dbReference>
<dbReference type="PANTHER" id="PTHR47268">
    <property type="entry name" value="ACYLPHOSPHATASE"/>
    <property type="match status" value="1"/>
</dbReference>
<gene>
    <name evidence="8" type="ORF">C667_15794</name>
</gene>
<evidence type="ECO:0000256" key="6">
    <source>
        <dbReference type="SAM" id="MobiDB-lite"/>
    </source>
</evidence>